<name>A0A6W0BLX2_SALER</name>
<reference evidence="2" key="1">
    <citation type="journal article" date="2018" name="Genome Biol.">
        <title>SKESA: strategic k-mer extension for scrupulous assemblies.</title>
        <authorList>
            <person name="Souvorov A."/>
            <person name="Agarwala R."/>
            <person name="Lipman D.J."/>
        </authorList>
    </citation>
    <scope>NUCLEOTIDE SEQUENCE</scope>
    <source>
        <strain evidence="2">BCW_3298</strain>
    </source>
</reference>
<evidence type="ECO:0000259" key="1">
    <source>
        <dbReference type="Pfam" id="PF10547"/>
    </source>
</evidence>
<comment type="caution">
    <text evidence="2">The sequence shown here is derived from an EMBL/GenBank/DDBJ whole genome shotgun (WGS) entry which is preliminary data.</text>
</comment>
<dbReference type="RefSeq" id="WP_024799035.1">
    <property type="nucleotide sequence ID" value="NZ_MXTW01000023.1"/>
</dbReference>
<dbReference type="EMBL" id="DAAAJY010000001">
    <property type="protein sequence ID" value="HAA0822636.1"/>
    <property type="molecule type" value="Genomic_DNA"/>
</dbReference>
<dbReference type="InterPro" id="IPR018875">
    <property type="entry name" value="Antirepressor_Ant_N"/>
</dbReference>
<feature type="domain" description="Antirepressor protein ant N-terminal" evidence="1">
    <location>
        <begin position="14"/>
        <end position="72"/>
    </location>
</feature>
<dbReference type="AlphaFoldDB" id="A0A6W0BLX2"/>
<feature type="domain" description="Antirepressor protein ant N-terminal" evidence="1">
    <location>
        <begin position="83"/>
        <end position="146"/>
    </location>
</feature>
<protein>
    <recommendedName>
        <fullName evidence="1">Antirepressor protein ant N-terminal domain-containing protein</fullName>
    </recommendedName>
</protein>
<gene>
    <name evidence="2" type="ORF">GDL00_00905</name>
</gene>
<dbReference type="Pfam" id="PF10547">
    <property type="entry name" value="P22_AR_N"/>
    <property type="match status" value="2"/>
</dbReference>
<evidence type="ECO:0000313" key="2">
    <source>
        <dbReference type="EMBL" id="HAA0822636.1"/>
    </source>
</evidence>
<reference evidence="2" key="2">
    <citation type="submission" date="2019-10" db="EMBL/GenBank/DDBJ databases">
        <authorList>
            <consortium name="NCBI Pathogen Detection Project"/>
        </authorList>
    </citation>
    <scope>NUCLEOTIDE SEQUENCE</scope>
    <source>
        <strain evidence="2">BCW_3298</strain>
    </source>
</reference>
<accession>A0A6W0BLX2</accession>
<organism evidence="2">
    <name type="scientific">Salmonella enterica</name>
    <name type="common">Salmonella choleraesuis</name>
    <dbReference type="NCBI Taxonomy" id="28901"/>
    <lineage>
        <taxon>Bacteria</taxon>
        <taxon>Pseudomonadati</taxon>
        <taxon>Pseudomonadota</taxon>
        <taxon>Gammaproteobacteria</taxon>
        <taxon>Enterobacterales</taxon>
        <taxon>Enterobacteriaceae</taxon>
        <taxon>Salmonella</taxon>
    </lineage>
</organism>
<proteinExistence type="predicted"/>
<sequence>MTSIAILEAVNTSYVPFNGQQIITAMAAGVAYVAMKPIVENLGMSWTTQYRKLMAAAKKSNHIHMNTVDKDRDAHMSTPSKFGCCDIAIPSKGGIQKMLCIPLKKLNGWLFSINPEKVRADIRDKLIQYQEECFTVLYDYWTKGKADNPRGNADKTTTDDRTPLRGLVNRIMGKTGIHYQPLYKMIHREFGVKHIDELTSRQVTEAMEFLAGKALEGEFIGKQEELPAPKLDINFPISWFAENAPYAIIRQQCGDTVALDRSALVECSPAYKLIDILTKAGYDVSAVRAELKALRHLMAEQSWALKEIASFAAIRDRACHSIKL</sequence>